<keyword evidence="3 6" id="KW-0812">Transmembrane</keyword>
<evidence type="ECO:0000259" key="7">
    <source>
        <dbReference type="Pfam" id="PF06271"/>
    </source>
</evidence>
<feature type="transmembrane region" description="Helical" evidence="6">
    <location>
        <begin position="105"/>
        <end position="124"/>
    </location>
</feature>
<keyword evidence="4 6" id="KW-1133">Transmembrane helix</keyword>
<reference evidence="8" key="1">
    <citation type="submission" date="2018-07" db="EMBL/GenBank/DDBJ databases">
        <title>Genome assembly of strain Ka43.</title>
        <authorList>
            <person name="Kukolya J."/>
            <person name="Nagy I."/>
            <person name="Horvath B."/>
            <person name="Toth A."/>
        </authorList>
    </citation>
    <scope>NUCLEOTIDE SEQUENCE</scope>
    <source>
        <strain evidence="8">KB43</strain>
    </source>
</reference>
<dbReference type="Pfam" id="PF06271">
    <property type="entry name" value="RDD"/>
    <property type="match status" value="1"/>
</dbReference>
<evidence type="ECO:0000313" key="9">
    <source>
        <dbReference type="Proteomes" id="UP000652567"/>
    </source>
</evidence>
<feature type="transmembrane region" description="Helical" evidence="6">
    <location>
        <begin position="49"/>
        <end position="73"/>
    </location>
</feature>
<dbReference type="InterPro" id="IPR051791">
    <property type="entry name" value="Pra-immunoreactive"/>
</dbReference>
<keyword evidence="2" id="KW-1003">Cell membrane</keyword>
<evidence type="ECO:0000313" key="8">
    <source>
        <dbReference type="EMBL" id="MBE8715975.1"/>
    </source>
</evidence>
<feature type="domain" description="RDD" evidence="7">
    <location>
        <begin position="8"/>
        <end position="137"/>
    </location>
</feature>
<dbReference type="PANTHER" id="PTHR36115:SF4">
    <property type="entry name" value="MEMBRANE PROTEIN"/>
    <property type="match status" value="1"/>
</dbReference>
<evidence type="ECO:0000256" key="5">
    <source>
        <dbReference type="ARBA" id="ARBA00023136"/>
    </source>
</evidence>
<evidence type="ECO:0000256" key="6">
    <source>
        <dbReference type="SAM" id="Phobius"/>
    </source>
</evidence>
<dbReference type="Proteomes" id="UP000652567">
    <property type="component" value="Unassembled WGS sequence"/>
</dbReference>
<evidence type="ECO:0000256" key="3">
    <source>
        <dbReference type="ARBA" id="ARBA00022692"/>
    </source>
</evidence>
<dbReference type="PANTHER" id="PTHR36115">
    <property type="entry name" value="PROLINE-RICH ANTIGEN HOMOLOG-RELATED"/>
    <property type="match status" value="1"/>
</dbReference>
<organism evidence="8 9">
    <name type="scientific">Cellvibrio polysaccharolyticus</name>
    <dbReference type="NCBI Taxonomy" id="2082724"/>
    <lineage>
        <taxon>Bacteria</taxon>
        <taxon>Pseudomonadati</taxon>
        <taxon>Pseudomonadota</taxon>
        <taxon>Gammaproteobacteria</taxon>
        <taxon>Cellvibrionales</taxon>
        <taxon>Cellvibrionaceae</taxon>
        <taxon>Cellvibrio</taxon>
    </lineage>
</organism>
<gene>
    <name evidence="8" type="ORF">C4F51_02090</name>
</gene>
<dbReference type="GO" id="GO:0005886">
    <property type="term" value="C:plasma membrane"/>
    <property type="evidence" value="ECO:0007669"/>
    <property type="project" value="UniProtKB-SubCell"/>
</dbReference>
<accession>A0A928UZA2</accession>
<dbReference type="AlphaFoldDB" id="A0A928UZA2"/>
<keyword evidence="5 6" id="KW-0472">Membrane</keyword>
<feature type="transmembrane region" description="Helical" evidence="6">
    <location>
        <begin position="16"/>
        <end position="42"/>
    </location>
</feature>
<dbReference type="InterPro" id="IPR010432">
    <property type="entry name" value="RDD"/>
</dbReference>
<dbReference type="EMBL" id="PRDL01000001">
    <property type="protein sequence ID" value="MBE8715975.1"/>
    <property type="molecule type" value="Genomic_DNA"/>
</dbReference>
<protein>
    <submittedName>
        <fullName evidence="8">RDD family protein</fullName>
    </submittedName>
</protein>
<comment type="subcellular location">
    <subcellularLocation>
        <location evidence="1">Cell membrane</location>
        <topology evidence="1">Multi-pass membrane protein</topology>
    </subcellularLocation>
</comment>
<sequence length="146" mass="16311">MQEQEFQYVGFWARTLAAIIDTILIVLVTFPLLITVYGWAYFDATQTGLFAGAADIVITWVLPPLAIITFWIIKQATPGKMMLSAKIVDAKTGEPASTGQLIGRYFAYYLSMLPLFLGIIWVGIDKRKQGWHDKLAGTLVIKVVKK</sequence>
<comment type="caution">
    <text evidence="8">The sequence shown here is derived from an EMBL/GenBank/DDBJ whole genome shotgun (WGS) entry which is preliminary data.</text>
</comment>
<evidence type="ECO:0000256" key="4">
    <source>
        <dbReference type="ARBA" id="ARBA00022989"/>
    </source>
</evidence>
<evidence type="ECO:0000256" key="2">
    <source>
        <dbReference type="ARBA" id="ARBA00022475"/>
    </source>
</evidence>
<dbReference type="RefSeq" id="WP_193906723.1">
    <property type="nucleotide sequence ID" value="NZ_PRDL01000001.1"/>
</dbReference>
<proteinExistence type="predicted"/>
<keyword evidence="9" id="KW-1185">Reference proteome</keyword>
<name>A0A928UZA2_9GAMM</name>
<evidence type="ECO:0000256" key="1">
    <source>
        <dbReference type="ARBA" id="ARBA00004651"/>
    </source>
</evidence>